<gene>
    <name evidence="2" type="ORF">V6N12_024940</name>
</gene>
<protein>
    <submittedName>
        <fullName evidence="2">Uncharacterized protein</fullName>
    </submittedName>
</protein>
<feature type="signal peptide" evidence="1">
    <location>
        <begin position="1"/>
        <end position="31"/>
    </location>
</feature>
<organism evidence="2 3">
    <name type="scientific">Hibiscus sabdariffa</name>
    <name type="common">roselle</name>
    <dbReference type="NCBI Taxonomy" id="183260"/>
    <lineage>
        <taxon>Eukaryota</taxon>
        <taxon>Viridiplantae</taxon>
        <taxon>Streptophyta</taxon>
        <taxon>Embryophyta</taxon>
        <taxon>Tracheophyta</taxon>
        <taxon>Spermatophyta</taxon>
        <taxon>Magnoliopsida</taxon>
        <taxon>eudicotyledons</taxon>
        <taxon>Gunneridae</taxon>
        <taxon>Pentapetalae</taxon>
        <taxon>rosids</taxon>
        <taxon>malvids</taxon>
        <taxon>Malvales</taxon>
        <taxon>Malvaceae</taxon>
        <taxon>Malvoideae</taxon>
        <taxon>Hibiscus</taxon>
    </lineage>
</organism>
<evidence type="ECO:0000313" key="3">
    <source>
        <dbReference type="Proteomes" id="UP001472677"/>
    </source>
</evidence>
<dbReference type="Proteomes" id="UP001472677">
    <property type="component" value="Unassembled WGS sequence"/>
</dbReference>
<comment type="caution">
    <text evidence="2">The sequence shown here is derived from an EMBL/GenBank/DDBJ whole genome shotgun (WGS) entry which is preliminary data.</text>
</comment>
<feature type="chain" id="PRO_5045358972" evidence="1">
    <location>
        <begin position="32"/>
        <end position="87"/>
    </location>
</feature>
<name>A0ABR2A4M2_9ROSI</name>
<sequence>MHFQPYLQVRLFQKLMVVMLLLSLLVSGDQSGESVLDVIDSHSPGVREKKPVENQQHAGSQRLRSSFYVFFSSKRKVPHSSDPLHNR</sequence>
<keyword evidence="3" id="KW-1185">Reference proteome</keyword>
<evidence type="ECO:0000256" key="1">
    <source>
        <dbReference type="SAM" id="SignalP"/>
    </source>
</evidence>
<keyword evidence="1" id="KW-0732">Signal</keyword>
<proteinExistence type="predicted"/>
<reference evidence="2 3" key="1">
    <citation type="journal article" date="2024" name="G3 (Bethesda)">
        <title>Genome assembly of Hibiscus sabdariffa L. provides insights into metabolisms of medicinal natural products.</title>
        <authorList>
            <person name="Kim T."/>
        </authorList>
    </citation>
    <scope>NUCLEOTIDE SEQUENCE [LARGE SCALE GENOMIC DNA]</scope>
    <source>
        <strain evidence="2">TK-2024</strain>
        <tissue evidence="2">Old leaves</tissue>
    </source>
</reference>
<accession>A0ABR2A4M2</accession>
<dbReference type="EMBL" id="JBBPBM010001042">
    <property type="protein sequence ID" value="KAK8487972.1"/>
    <property type="molecule type" value="Genomic_DNA"/>
</dbReference>
<evidence type="ECO:0000313" key="2">
    <source>
        <dbReference type="EMBL" id="KAK8487972.1"/>
    </source>
</evidence>